<dbReference type="RefSeq" id="XP_007272300.1">
    <property type="nucleotide sequence ID" value="XM_007272238.1"/>
</dbReference>
<dbReference type="eggNOG" id="ENOG502SRS6">
    <property type="taxonomic scope" value="Eukaryota"/>
</dbReference>
<sequence length="264" mass="29347">MLGNGRALQKYIDLVKSATDKYANWDPSIPISAGDYGSINRLTGQFERHGNIYREEEIRGITSNFPPATGPEVDDYQILSTNARKVKVGPEVHATFLGTIEPVLEGQWRFSYSRGALLLIHKQRITLVPPELLEKLRSSGWAKGRQVVTQVHNCQAYALYLSDKSSETVSISLHVDASNLATPGVTVGAGATVIWTTEGVTGILQKAINSEPVFTPLYQIKEVGFRAGRRDQALDPKEDQVEEWQQVEASWDFLNEDGEEETEE</sequence>
<dbReference type="OrthoDB" id="3255261at2759"/>
<dbReference type="AlphaFoldDB" id="R7SGK7"/>
<evidence type="ECO:0000313" key="1">
    <source>
        <dbReference type="EMBL" id="EJC97437.1"/>
    </source>
</evidence>
<dbReference type="OMA" id="KCANFER"/>
<accession>R7SGK7</accession>
<dbReference type="GeneID" id="18679252"/>
<dbReference type="Proteomes" id="UP000053630">
    <property type="component" value="Unassembled WGS sequence"/>
</dbReference>
<dbReference type="EMBL" id="JH718525">
    <property type="protein sequence ID" value="EJC97437.1"/>
    <property type="molecule type" value="Genomic_DNA"/>
</dbReference>
<name>R7SGK7_FOMME</name>
<dbReference type="KEGG" id="fme:FOMMEDRAFT_36211"/>
<proteinExistence type="predicted"/>
<reference evidence="2" key="1">
    <citation type="journal article" date="2012" name="Science">
        <title>The Paleozoic origin of enzymatic lignin decomposition reconstructed from 31 fungal genomes.</title>
        <authorList>
            <person name="Floudas D."/>
            <person name="Binder M."/>
            <person name="Riley R."/>
            <person name="Barry K."/>
            <person name="Blanchette R.A."/>
            <person name="Henrissat B."/>
            <person name="Martinez A.T."/>
            <person name="Otillar R."/>
            <person name="Spatafora J.W."/>
            <person name="Yadav J.S."/>
            <person name="Aerts A."/>
            <person name="Benoit I."/>
            <person name="Boyd A."/>
            <person name="Carlson A."/>
            <person name="Copeland A."/>
            <person name="Coutinho P.M."/>
            <person name="de Vries R.P."/>
            <person name="Ferreira P."/>
            <person name="Findley K."/>
            <person name="Foster B."/>
            <person name="Gaskell J."/>
            <person name="Glotzer D."/>
            <person name="Gorecki P."/>
            <person name="Heitman J."/>
            <person name="Hesse C."/>
            <person name="Hori C."/>
            <person name="Igarashi K."/>
            <person name="Jurgens J.A."/>
            <person name="Kallen N."/>
            <person name="Kersten P."/>
            <person name="Kohler A."/>
            <person name="Kuees U."/>
            <person name="Kumar T.K.A."/>
            <person name="Kuo A."/>
            <person name="LaButti K."/>
            <person name="Larrondo L.F."/>
            <person name="Lindquist E."/>
            <person name="Ling A."/>
            <person name="Lombard V."/>
            <person name="Lucas S."/>
            <person name="Lundell T."/>
            <person name="Martin R."/>
            <person name="McLaughlin D.J."/>
            <person name="Morgenstern I."/>
            <person name="Morin E."/>
            <person name="Murat C."/>
            <person name="Nagy L.G."/>
            <person name="Nolan M."/>
            <person name="Ohm R.A."/>
            <person name="Patyshakuliyeva A."/>
            <person name="Rokas A."/>
            <person name="Ruiz-Duenas F.J."/>
            <person name="Sabat G."/>
            <person name="Salamov A."/>
            <person name="Samejima M."/>
            <person name="Schmutz J."/>
            <person name="Slot J.C."/>
            <person name="St John F."/>
            <person name="Stenlid J."/>
            <person name="Sun H."/>
            <person name="Sun S."/>
            <person name="Syed K."/>
            <person name="Tsang A."/>
            <person name="Wiebenga A."/>
            <person name="Young D."/>
            <person name="Pisabarro A."/>
            <person name="Eastwood D.C."/>
            <person name="Martin F."/>
            <person name="Cullen D."/>
            <person name="Grigoriev I.V."/>
            <person name="Hibbett D.S."/>
        </authorList>
    </citation>
    <scope>NUCLEOTIDE SEQUENCE [LARGE SCALE GENOMIC DNA]</scope>
    <source>
        <strain evidence="2">MF3/22</strain>
    </source>
</reference>
<evidence type="ECO:0000313" key="2">
    <source>
        <dbReference type="Proteomes" id="UP000053630"/>
    </source>
</evidence>
<feature type="non-terminal residue" evidence="1">
    <location>
        <position position="264"/>
    </location>
</feature>
<protein>
    <submittedName>
        <fullName evidence="1">Uncharacterized protein</fullName>
    </submittedName>
</protein>
<keyword evidence="2" id="KW-1185">Reference proteome</keyword>
<organism evidence="1 2">
    <name type="scientific">Fomitiporia mediterranea (strain MF3/22)</name>
    <name type="common">Grapevine white-rot fungus</name>
    <dbReference type="NCBI Taxonomy" id="694068"/>
    <lineage>
        <taxon>Eukaryota</taxon>
        <taxon>Fungi</taxon>
        <taxon>Dikarya</taxon>
        <taxon>Basidiomycota</taxon>
        <taxon>Agaricomycotina</taxon>
        <taxon>Agaricomycetes</taxon>
        <taxon>Hymenochaetales</taxon>
        <taxon>Hymenochaetaceae</taxon>
        <taxon>Fomitiporia</taxon>
    </lineage>
</organism>
<gene>
    <name evidence="1" type="ORF">FOMMEDRAFT_36211</name>
</gene>